<dbReference type="STRING" id="590646.G3AZX8"/>
<accession>G3AZX8</accession>
<proteinExistence type="predicted"/>
<name>G3AZX8_CANTC</name>
<reference evidence="1 2" key="1">
    <citation type="journal article" date="2011" name="Proc. Natl. Acad. Sci. U.S.A.">
        <title>Comparative genomics of xylose-fermenting fungi for enhanced biofuel production.</title>
        <authorList>
            <person name="Wohlbach D.J."/>
            <person name="Kuo A."/>
            <person name="Sato T.K."/>
            <person name="Potts K.M."/>
            <person name="Salamov A.A."/>
            <person name="LaButti K.M."/>
            <person name="Sun H."/>
            <person name="Clum A."/>
            <person name="Pangilinan J.L."/>
            <person name="Lindquist E.A."/>
            <person name="Lucas S."/>
            <person name="Lapidus A."/>
            <person name="Jin M."/>
            <person name="Gunawan C."/>
            <person name="Balan V."/>
            <person name="Dale B.E."/>
            <person name="Jeffries T.W."/>
            <person name="Zinkel R."/>
            <person name="Barry K.W."/>
            <person name="Grigoriev I.V."/>
            <person name="Gasch A.P."/>
        </authorList>
    </citation>
    <scope>NUCLEOTIDE SEQUENCE [LARGE SCALE GENOMIC DNA]</scope>
    <source>
        <strain evidence="2">ATCC 10573 / BCRC 21748 / CBS 615 / JCM 9827 / NBRC 10315 / NRRL Y-1498 / VKM Y-70</strain>
    </source>
</reference>
<dbReference type="AlphaFoldDB" id="G3AZX8"/>
<dbReference type="EMBL" id="GL996514">
    <property type="protein sequence ID" value="EGV65268.1"/>
    <property type="molecule type" value="Genomic_DNA"/>
</dbReference>
<keyword evidence="2" id="KW-1185">Reference proteome</keyword>
<dbReference type="OrthoDB" id="10267031at2759"/>
<evidence type="ECO:0008006" key="3">
    <source>
        <dbReference type="Google" id="ProtNLM"/>
    </source>
</evidence>
<dbReference type="KEGG" id="cten:18246777"/>
<protein>
    <recommendedName>
        <fullName evidence="3">PCI domain-containing protein</fullName>
    </recommendedName>
</protein>
<dbReference type="RefSeq" id="XP_006684954.1">
    <property type="nucleotide sequence ID" value="XM_006684891.1"/>
</dbReference>
<dbReference type="HOGENOM" id="CLU_691108_0_0_1"/>
<evidence type="ECO:0000313" key="1">
    <source>
        <dbReference type="EMBL" id="EGV65268.1"/>
    </source>
</evidence>
<gene>
    <name evidence="1" type="ORF">CANTEDRAFT_113005</name>
</gene>
<dbReference type="eggNOG" id="KOG2753">
    <property type="taxonomic scope" value="Eukaryota"/>
</dbReference>
<dbReference type="Proteomes" id="UP000000707">
    <property type="component" value="Unassembled WGS sequence"/>
</dbReference>
<sequence length="390" mass="43508">MSVFVVDNEITSSVRELGEIIDTIKGSSDFSQSLDSHIPSSPADFTDKSALIQKVYDASSPEYLKTLSDKEFEPTFNLIIYILSALQGGVEAVFAKDTEDKLLNNLINSSPVQQLSLRDRKSIKATSILSELTLVFNLLPSTSSIRVKVVTLILSFVKKLELDFSILQQSFGENLVSWLQEAQASEKDIKQVFWSFIELDSSRSSKSLELINKFTKQYQLDQQELQSLIKFALNGSTIDLSFMVNNNVNKAIQAHQSDALVALFSRYLQGELLEDSPDFTNLKSKSQILALCKFFETSSKFEFNLAEIPVASSTDLEVLLINSIKAGLVEGKLDQTNSTFYLTRINKFILPSDQQAVARNLEGVKSHLAAWRASLVSVGDVVNTFRENIK</sequence>
<organism evidence="2">
    <name type="scientific">Candida tenuis (strain ATCC 10573 / BCRC 21748 / CBS 615 / JCM 9827 / NBRC 10315 / NRRL Y-1498 / VKM Y-70)</name>
    <name type="common">Yeast</name>
    <name type="synonym">Yamadazyma tenuis</name>
    <dbReference type="NCBI Taxonomy" id="590646"/>
    <lineage>
        <taxon>Eukaryota</taxon>
        <taxon>Fungi</taxon>
        <taxon>Dikarya</taxon>
        <taxon>Ascomycota</taxon>
        <taxon>Saccharomycotina</taxon>
        <taxon>Pichiomycetes</taxon>
        <taxon>Debaryomycetaceae</taxon>
        <taxon>Yamadazyma</taxon>
    </lineage>
</organism>
<dbReference type="GeneID" id="18246777"/>
<evidence type="ECO:0000313" key="2">
    <source>
        <dbReference type="Proteomes" id="UP000000707"/>
    </source>
</evidence>